<evidence type="ECO:0000256" key="3">
    <source>
        <dbReference type="SAM" id="Phobius"/>
    </source>
</evidence>
<keyword evidence="5" id="KW-1185">Reference proteome</keyword>
<gene>
    <name evidence="4" type="ordered locus">Fbal_0449</name>
</gene>
<dbReference type="EMBL" id="CP002209">
    <property type="protein sequence ID" value="ADN74663.1"/>
    <property type="molecule type" value="Genomic_DNA"/>
</dbReference>
<dbReference type="PANTHER" id="PTHR32309:SF13">
    <property type="entry name" value="FERRIC ENTEROBACTIN TRANSPORT PROTEIN FEPE"/>
    <property type="match status" value="1"/>
</dbReference>
<keyword evidence="3" id="KW-0812">Transmembrane</keyword>
<dbReference type="HOGENOM" id="CLU_027864_2_0_6"/>
<feature type="region of interest" description="Disordered" evidence="2">
    <location>
        <begin position="1"/>
        <end position="24"/>
    </location>
</feature>
<feature type="coiled-coil region" evidence="1">
    <location>
        <begin position="265"/>
        <end position="313"/>
    </location>
</feature>
<keyword evidence="1" id="KW-0175">Coiled coil</keyword>
<evidence type="ECO:0000256" key="1">
    <source>
        <dbReference type="SAM" id="Coils"/>
    </source>
</evidence>
<protein>
    <submittedName>
        <fullName evidence="4">Lipopolysaccharide biosynthesis protein</fullName>
    </submittedName>
</protein>
<dbReference type="STRING" id="550540.Fbal_0449"/>
<dbReference type="GO" id="GO:0004713">
    <property type="term" value="F:protein tyrosine kinase activity"/>
    <property type="evidence" value="ECO:0007669"/>
    <property type="project" value="TreeGrafter"/>
</dbReference>
<dbReference type="InterPro" id="IPR050445">
    <property type="entry name" value="Bact_polysacc_biosynth/exp"/>
</dbReference>
<dbReference type="PANTHER" id="PTHR32309">
    <property type="entry name" value="TYROSINE-PROTEIN KINASE"/>
    <property type="match status" value="1"/>
</dbReference>
<dbReference type="Proteomes" id="UP000006683">
    <property type="component" value="Chromosome"/>
</dbReference>
<name>E1SP14_FERBD</name>
<feature type="transmembrane region" description="Helical" evidence="3">
    <location>
        <begin position="58"/>
        <end position="77"/>
    </location>
</feature>
<evidence type="ECO:0000313" key="5">
    <source>
        <dbReference type="Proteomes" id="UP000006683"/>
    </source>
</evidence>
<proteinExistence type="predicted"/>
<sequence length="411" mass="46615">MSNPSAKPETMKTDKAKASLSPMQRKLRKLKRDPKLFLVDSKAYLGTRKTLYLTWAKLGSFVLVLLASLLVVSYYTVIASPRYTSQVQFVVKQANDSELALPGLAAIGAASPSTRDALIIQEYIRSAEMAEALDNAVGLKTHYEDPRWDALSRLTANSTQEEYLEHFQKRLTVKYDELSEILLVELQSYDPEYSLKLANQLLAISEQFINDLGENMANQQLKYAEQEVNRAHQLLSEQQIKLVAFQNTHQLLSPESQSGALLTAVHQLEAEIIAQETELKSLQAYMQPGTAEIRALEFRLDALRKQLIEEQRKLTNPEQPSLNQLSADFKAIELNTKLAADLYASALTSLELARSEAFKKLKYLLIVEYPRLAQEDTYPKRLHSIVTWFVVLLLLYFVGRLIVAVIKEHRD</sequence>
<reference evidence="4 5" key="1">
    <citation type="journal article" date="2010" name="Stand. Genomic Sci.">
        <title>Complete genome sequence of Ferrimonas balearica type strain (PAT).</title>
        <authorList>
            <person name="Nolan M."/>
            <person name="Sikorski J."/>
            <person name="Davenport K."/>
            <person name="Lucas S."/>
            <person name="Glavina Del Rio T."/>
            <person name="Tice H."/>
            <person name="Cheng J."/>
            <person name="Goodwin L."/>
            <person name="Pitluck S."/>
            <person name="Liolios K."/>
            <person name="Ivanova N."/>
            <person name="Mavromatis K."/>
            <person name="Ovchinnikova G."/>
            <person name="Pati A."/>
            <person name="Chen A."/>
            <person name="Palaniappan K."/>
            <person name="Land M."/>
            <person name="Hauser L."/>
            <person name="Chang Y."/>
            <person name="Jeffries C."/>
            <person name="Tapia R."/>
            <person name="Brettin T."/>
            <person name="Detter J."/>
            <person name="Han C."/>
            <person name="Yasawong M."/>
            <person name="Rohde M."/>
            <person name="Tindall B."/>
            <person name="Goker M."/>
            <person name="Woyke T."/>
            <person name="Bristow J."/>
            <person name="Eisen J."/>
            <person name="Markowitz V."/>
            <person name="Hugenholtz P."/>
            <person name="Kyrpides N."/>
            <person name="Klenk H."/>
            <person name="Lapidus A."/>
        </authorList>
    </citation>
    <scope>NUCLEOTIDE SEQUENCE [LARGE SCALE GENOMIC DNA]</scope>
    <source>
        <strain evidence="5">DSM 9799 / CCM 4581 / KCTC 23876 / PAT</strain>
    </source>
</reference>
<accession>E1SP14</accession>
<feature type="transmembrane region" description="Helical" evidence="3">
    <location>
        <begin position="385"/>
        <end position="406"/>
    </location>
</feature>
<evidence type="ECO:0000256" key="2">
    <source>
        <dbReference type="SAM" id="MobiDB-lite"/>
    </source>
</evidence>
<dbReference type="GO" id="GO:0005886">
    <property type="term" value="C:plasma membrane"/>
    <property type="evidence" value="ECO:0007669"/>
    <property type="project" value="TreeGrafter"/>
</dbReference>
<keyword evidence="3" id="KW-1133">Transmembrane helix</keyword>
<dbReference type="AlphaFoldDB" id="E1SP14"/>
<organism evidence="4 5">
    <name type="scientific">Ferrimonas balearica (strain DSM 9799 / CCM 4581 / KCTC 23876 / PAT)</name>
    <dbReference type="NCBI Taxonomy" id="550540"/>
    <lineage>
        <taxon>Bacteria</taxon>
        <taxon>Pseudomonadati</taxon>
        <taxon>Pseudomonadota</taxon>
        <taxon>Gammaproteobacteria</taxon>
        <taxon>Alteromonadales</taxon>
        <taxon>Ferrimonadaceae</taxon>
        <taxon>Ferrimonas</taxon>
    </lineage>
</organism>
<keyword evidence="3" id="KW-0472">Membrane</keyword>
<dbReference type="eggNOG" id="COG3524">
    <property type="taxonomic scope" value="Bacteria"/>
</dbReference>
<dbReference type="KEGG" id="fbl:Fbal_0449"/>
<evidence type="ECO:0000313" key="4">
    <source>
        <dbReference type="EMBL" id="ADN74663.1"/>
    </source>
</evidence>